<dbReference type="EMBL" id="JBHLUH010000064">
    <property type="protein sequence ID" value="MFC0532130.1"/>
    <property type="molecule type" value="Genomic_DNA"/>
</dbReference>
<keyword evidence="2" id="KW-1185">Reference proteome</keyword>
<comment type="caution">
    <text evidence="1">The sequence shown here is derived from an EMBL/GenBank/DDBJ whole genome shotgun (WGS) entry which is preliminary data.</text>
</comment>
<protein>
    <recommendedName>
        <fullName evidence="3">ESX secretion-associated protein EspG</fullName>
    </recommendedName>
</protein>
<evidence type="ECO:0000313" key="1">
    <source>
        <dbReference type="EMBL" id="MFC0532130.1"/>
    </source>
</evidence>
<evidence type="ECO:0008006" key="3">
    <source>
        <dbReference type="Google" id="ProtNLM"/>
    </source>
</evidence>
<dbReference type="RefSeq" id="WP_377257679.1">
    <property type="nucleotide sequence ID" value="NZ_JBHLUH010000064.1"/>
</dbReference>
<name>A0ABV6MBM8_9ACTN</name>
<sequence length="178" mass="19158">MLSRVQRDGIVRCLHGIDAHAQATTPWPGPVLFGWLRDAPVPGHPDPTARSLTLVPLMVDPAHWQDHPDGPVAALRRITDEAHDPAQQAASALSLATARPGQPRCLAYLFMYPAPAGGEASSQVRSINAVDTDGTVYVLTRPRSGQAVVTIDEPGDEQVVQLLQRLITLTYPDGPDTH</sequence>
<evidence type="ECO:0000313" key="2">
    <source>
        <dbReference type="Proteomes" id="UP001589867"/>
    </source>
</evidence>
<gene>
    <name evidence="1" type="ORF">ACFFIA_31225</name>
</gene>
<organism evidence="1 2">
    <name type="scientific">Phytohabitans kaempferiae</name>
    <dbReference type="NCBI Taxonomy" id="1620943"/>
    <lineage>
        <taxon>Bacteria</taxon>
        <taxon>Bacillati</taxon>
        <taxon>Actinomycetota</taxon>
        <taxon>Actinomycetes</taxon>
        <taxon>Micromonosporales</taxon>
        <taxon>Micromonosporaceae</taxon>
    </lineage>
</organism>
<proteinExistence type="predicted"/>
<dbReference type="Proteomes" id="UP001589867">
    <property type="component" value="Unassembled WGS sequence"/>
</dbReference>
<reference evidence="1 2" key="1">
    <citation type="submission" date="2024-09" db="EMBL/GenBank/DDBJ databases">
        <authorList>
            <person name="Sun Q."/>
            <person name="Mori K."/>
        </authorList>
    </citation>
    <scope>NUCLEOTIDE SEQUENCE [LARGE SCALE GENOMIC DNA]</scope>
    <source>
        <strain evidence="1 2">TBRC 3947</strain>
    </source>
</reference>
<accession>A0ABV6MBM8</accession>